<dbReference type="SMART" id="SM00418">
    <property type="entry name" value="HTH_ARSR"/>
    <property type="match status" value="1"/>
</dbReference>
<dbReference type="GO" id="GO:0003677">
    <property type="term" value="F:DNA binding"/>
    <property type="evidence" value="ECO:0007669"/>
    <property type="project" value="UniProtKB-KW"/>
</dbReference>
<keyword evidence="3" id="KW-0804">Transcription</keyword>
<keyword evidence="1" id="KW-0805">Transcription regulation</keyword>
<evidence type="ECO:0000256" key="3">
    <source>
        <dbReference type="ARBA" id="ARBA00023163"/>
    </source>
</evidence>
<dbReference type="Pfam" id="PF12840">
    <property type="entry name" value="HTH_20"/>
    <property type="match status" value="1"/>
</dbReference>
<dbReference type="InterPro" id="IPR001845">
    <property type="entry name" value="HTH_ArsR_DNA-bd_dom"/>
</dbReference>
<keyword evidence="4" id="KW-1133">Transmembrane helix</keyword>
<evidence type="ECO:0000259" key="5">
    <source>
        <dbReference type="SMART" id="SM00418"/>
    </source>
</evidence>
<gene>
    <name evidence="6" type="ORF">FTO68_01750</name>
</gene>
<evidence type="ECO:0000256" key="1">
    <source>
        <dbReference type="ARBA" id="ARBA00023015"/>
    </source>
</evidence>
<proteinExistence type="predicted"/>
<feature type="transmembrane region" description="Helical" evidence="4">
    <location>
        <begin position="108"/>
        <end position="128"/>
    </location>
</feature>
<dbReference type="InterPro" id="IPR011991">
    <property type="entry name" value="ArsR-like_HTH"/>
</dbReference>
<keyword evidence="4" id="KW-0812">Transmembrane</keyword>
<evidence type="ECO:0000256" key="4">
    <source>
        <dbReference type="SAM" id="Phobius"/>
    </source>
</evidence>
<evidence type="ECO:0000313" key="7">
    <source>
        <dbReference type="Proteomes" id="UP001524383"/>
    </source>
</evidence>
<dbReference type="InterPro" id="IPR036390">
    <property type="entry name" value="WH_DNA-bd_sf"/>
</dbReference>
<feature type="transmembrane region" description="Helical" evidence="4">
    <location>
        <begin position="176"/>
        <end position="200"/>
    </location>
</feature>
<dbReference type="PANTHER" id="PTHR43132">
    <property type="entry name" value="ARSENICAL RESISTANCE OPERON REPRESSOR ARSR-RELATED"/>
    <property type="match status" value="1"/>
</dbReference>
<dbReference type="PANTHER" id="PTHR43132:SF2">
    <property type="entry name" value="ARSENICAL RESISTANCE OPERON REPRESSOR ARSR-RELATED"/>
    <property type="match status" value="1"/>
</dbReference>
<protein>
    <submittedName>
        <fullName evidence="6">Helix-turn-helix transcriptional regulator</fullName>
    </submittedName>
</protein>
<accession>A0ABD4TGT8</accession>
<feature type="domain" description="HTH arsR-type" evidence="5">
    <location>
        <begin position="17"/>
        <end position="97"/>
    </location>
</feature>
<evidence type="ECO:0000313" key="6">
    <source>
        <dbReference type="EMBL" id="MCQ1537716.1"/>
    </source>
</evidence>
<sequence length="205" mass="22142">MAEEIIFLEPGEAQAQKIAKAMSSPTAGDLLRNLSEAPKSTTALAEELHIPLTTAKYHLGNLLDAGIIEVVDTRWSAKGREIKLYSMKNQVLIVAPRRQSAIGMVKKYAATLGVFIAGTAIISLYLPILQTNKVSGDMMAFTAAPPETMQIPDAIPMATRAAGGAGTPLPPMVHEFVTAFFLGGCLVLAALIMYEALIWFRDERR</sequence>
<dbReference type="Gene3D" id="1.10.10.10">
    <property type="entry name" value="Winged helix-like DNA-binding domain superfamily/Winged helix DNA-binding domain"/>
    <property type="match status" value="1"/>
</dbReference>
<keyword evidence="7" id="KW-1185">Reference proteome</keyword>
<dbReference type="CDD" id="cd00090">
    <property type="entry name" value="HTH_ARSR"/>
    <property type="match status" value="1"/>
</dbReference>
<evidence type="ECO:0000256" key="2">
    <source>
        <dbReference type="ARBA" id="ARBA00023125"/>
    </source>
</evidence>
<dbReference type="SUPFAM" id="SSF46785">
    <property type="entry name" value="Winged helix' DNA-binding domain"/>
    <property type="match status" value="1"/>
</dbReference>
<keyword evidence="2" id="KW-0238">DNA-binding</keyword>
<organism evidence="6 7">
    <name type="scientific">Methanocalculus taiwanensis</name>
    <dbReference type="NCBI Taxonomy" id="106207"/>
    <lineage>
        <taxon>Archaea</taxon>
        <taxon>Methanobacteriati</taxon>
        <taxon>Methanobacteriota</taxon>
        <taxon>Stenosarchaea group</taxon>
        <taxon>Methanomicrobia</taxon>
        <taxon>Methanomicrobiales</taxon>
        <taxon>Methanocalculaceae</taxon>
        <taxon>Methanocalculus</taxon>
    </lineage>
</organism>
<dbReference type="InterPro" id="IPR036388">
    <property type="entry name" value="WH-like_DNA-bd_sf"/>
</dbReference>
<comment type="caution">
    <text evidence="6">The sequence shown here is derived from an EMBL/GenBank/DDBJ whole genome shotgun (WGS) entry which is preliminary data.</text>
</comment>
<dbReference type="InterPro" id="IPR051011">
    <property type="entry name" value="Metal_resp_trans_reg"/>
</dbReference>
<dbReference type="EMBL" id="VOTZ01000002">
    <property type="protein sequence ID" value="MCQ1537716.1"/>
    <property type="molecule type" value="Genomic_DNA"/>
</dbReference>
<dbReference type="RefSeq" id="WP_255331625.1">
    <property type="nucleotide sequence ID" value="NZ_VOTZ01000002.1"/>
</dbReference>
<name>A0ABD4TGT8_9EURY</name>
<reference evidence="6 7" key="1">
    <citation type="submission" date="2019-08" db="EMBL/GenBank/DDBJ databases">
        <authorList>
            <person name="Chen S.-C."/>
            <person name="Lai M.-C."/>
            <person name="You Y.-T."/>
        </authorList>
    </citation>
    <scope>NUCLEOTIDE SEQUENCE [LARGE SCALE GENOMIC DNA]</scope>
    <source>
        <strain evidence="6 7">P2F9704a</strain>
    </source>
</reference>
<dbReference type="Proteomes" id="UP001524383">
    <property type="component" value="Unassembled WGS sequence"/>
</dbReference>
<keyword evidence="4" id="KW-0472">Membrane</keyword>
<dbReference type="AlphaFoldDB" id="A0ABD4TGT8"/>